<dbReference type="Proteomes" id="UP000789901">
    <property type="component" value="Unassembled WGS sequence"/>
</dbReference>
<accession>A0ABN7V7I1</accession>
<name>A0ABN7V7I1_GIGMA</name>
<proteinExistence type="predicted"/>
<comment type="caution">
    <text evidence="1">The sequence shown here is derived from an EMBL/GenBank/DDBJ whole genome shotgun (WGS) entry which is preliminary data.</text>
</comment>
<reference evidence="1 2" key="1">
    <citation type="submission" date="2021-06" db="EMBL/GenBank/DDBJ databases">
        <authorList>
            <person name="Kallberg Y."/>
            <person name="Tangrot J."/>
            <person name="Rosling A."/>
        </authorList>
    </citation>
    <scope>NUCLEOTIDE SEQUENCE [LARGE SCALE GENOMIC DNA]</scope>
    <source>
        <strain evidence="1 2">120-4 pot B 10/14</strain>
    </source>
</reference>
<feature type="non-terminal residue" evidence="1">
    <location>
        <position position="1"/>
    </location>
</feature>
<sequence length="86" mass="9609">ECSSRAKLEIQNGVLKEISTKEELDKEFLQIIKEEIPSHHKIDDADKLQRLGMGCQEVIKDKAVSVLGLRIGEIARSSKAGSMFLK</sequence>
<protein>
    <submittedName>
        <fullName evidence="1">1858_t:CDS:1</fullName>
    </submittedName>
</protein>
<organism evidence="1 2">
    <name type="scientific">Gigaspora margarita</name>
    <dbReference type="NCBI Taxonomy" id="4874"/>
    <lineage>
        <taxon>Eukaryota</taxon>
        <taxon>Fungi</taxon>
        <taxon>Fungi incertae sedis</taxon>
        <taxon>Mucoromycota</taxon>
        <taxon>Glomeromycotina</taxon>
        <taxon>Glomeromycetes</taxon>
        <taxon>Diversisporales</taxon>
        <taxon>Gigasporaceae</taxon>
        <taxon>Gigaspora</taxon>
    </lineage>
</organism>
<gene>
    <name evidence="1" type="ORF">GMARGA_LOCUS14824</name>
</gene>
<keyword evidence="2" id="KW-1185">Reference proteome</keyword>
<evidence type="ECO:0000313" key="2">
    <source>
        <dbReference type="Proteomes" id="UP000789901"/>
    </source>
</evidence>
<evidence type="ECO:0000313" key="1">
    <source>
        <dbReference type="EMBL" id="CAG8735640.1"/>
    </source>
</evidence>
<dbReference type="EMBL" id="CAJVQB010009991">
    <property type="protein sequence ID" value="CAG8735640.1"/>
    <property type="molecule type" value="Genomic_DNA"/>
</dbReference>